<name>F5Y982_LEAAZ</name>
<dbReference type="Pfam" id="PF02615">
    <property type="entry name" value="Ldh_2"/>
    <property type="match status" value="1"/>
</dbReference>
<dbReference type="STRING" id="545695.TREAZ_3238"/>
<dbReference type="EC" id="1.1.1.37" evidence="3"/>
<evidence type="ECO:0000313" key="3">
    <source>
        <dbReference type="EMBL" id="AEF83407.1"/>
    </source>
</evidence>
<dbReference type="FunCoup" id="F5Y982">
    <property type="interactions" value="18"/>
</dbReference>
<sequence length="360" mass="38518">MVYIERKKLEEFCASIFRALGLPHEEALDSSRILTAADARGVKSHGVARIRRYAEGIKAGLIKGGITPTVLHETPISLVLDAEGGMGLSLSKKAMESSIAKAKEHGVGICAVRNSNHFGIAGYYAEMAAREDMIGIAMTNTAALGVPTFAREAAFGTNPIAFAAPGLDGKMFSLDMASTTVTRGKMEVYEREKKPLPPGWAVGTDGLTAQDPVKLLDDMLRQKGGGLLPLGGEGESFGGHKGYGLAVMVDILTALCSGGTFGRSVKDSEITSARVCHFFMALRLDIFRTPEDFKRDMSQLLCELNSLKPATGASRVYYAGQKEHEAEAESNAKGVPLAEGVWETLKKTAKELGIAYQETL</sequence>
<dbReference type="HOGENOM" id="CLU_040452_3_0_12"/>
<evidence type="ECO:0000256" key="1">
    <source>
        <dbReference type="ARBA" id="ARBA00006056"/>
    </source>
</evidence>
<protein>
    <submittedName>
        <fullName evidence="3">Malate dehydrogenase</fullName>
        <ecNumber evidence="3">1.1.1.37</ecNumber>
    </submittedName>
</protein>
<dbReference type="InterPro" id="IPR043143">
    <property type="entry name" value="Mal/L-sulf/L-lact_DH-like_NADP"/>
</dbReference>
<dbReference type="AlphaFoldDB" id="F5Y982"/>
<dbReference type="SUPFAM" id="SSF89733">
    <property type="entry name" value="L-sulfolactate dehydrogenase-like"/>
    <property type="match status" value="1"/>
</dbReference>
<dbReference type="GO" id="GO:0030060">
    <property type="term" value="F:L-malate dehydrogenase (NAD+) activity"/>
    <property type="evidence" value="ECO:0007669"/>
    <property type="project" value="UniProtKB-EC"/>
</dbReference>
<dbReference type="eggNOG" id="COG2055">
    <property type="taxonomic scope" value="Bacteria"/>
</dbReference>
<reference evidence="4" key="1">
    <citation type="submission" date="2009-12" db="EMBL/GenBank/DDBJ databases">
        <title>Complete sequence of Treponema azotonutricium strain ZAS-9.</title>
        <authorList>
            <person name="Tetu S.G."/>
            <person name="Matson E."/>
            <person name="Ren Q."/>
            <person name="Seshadri R."/>
            <person name="Elbourne L."/>
            <person name="Hassan K.A."/>
            <person name="Durkin A."/>
            <person name="Radune D."/>
            <person name="Mohamoud Y."/>
            <person name="Shay R."/>
            <person name="Jin S."/>
            <person name="Zhang X."/>
            <person name="Lucey K."/>
            <person name="Ballor N.R."/>
            <person name="Ottesen E."/>
            <person name="Rosenthal R."/>
            <person name="Allen A."/>
            <person name="Leadbetter J.R."/>
            <person name="Paulsen I.T."/>
        </authorList>
    </citation>
    <scope>NUCLEOTIDE SEQUENCE [LARGE SCALE GENOMIC DNA]</scope>
    <source>
        <strain evidence="4">ATCC BAA-888 / DSM 13862 / ZAS-9</strain>
    </source>
</reference>
<keyword evidence="2 3" id="KW-0560">Oxidoreductase</keyword>
<accession>F5Y982</accession>
<dbReference type="InParanoid" id="F5Y982"/>
<evidence type="ECO:0000256" key="2">
    <source>
        <dbReference type="ARBA" id="ARBA00023002"/>
    </source>
</evidence>
<organism evidence="3 4">
    <name type="scientific">Leadbettera azotonutricia (strain ATCC BAA-888 / DSM 13862 / ZAS-9)</name>
    <name type="common">Treponema azotonutricium</name>
    <dbReference type="NCBI Taxonomy" id="545695"/>
    <lineage>
        <taxon>Bacteria</taxon>
        <taxon>Pseudomonadati</taxon>
        <taxon>Spirochaetota</taxon>
        <taxon>Spirochaetia</taxon>
        <taxon>Spirochaetales</taxon>
        <taxon>Breznakiellaceae</taxon>
        <taxon>Leadbettera</taxon>
    </lineage>
</organism>
<gene>
    <name evidence="3" type="ordered locus">TREAZ_3238</name>
</gene>
<dbReference type="PANTHER" id="PTHR11091">
    <property type="entry name" value="OXIDOREDUCTASE-RELATED"/>
    <property type="match status" value="1"/>
</dbReference>
<dbReference type="InterPro" id="IPR036111">
    <property type="entry name" value="Mal/L-sulfo/L-lacto_DH-like_sf"/>
</dbReference>
<keyword evidence="4" id="KW-1185">Reference proteome</keyword>
<dbReference type="Gene3D" id="3.30.1370.60">
    <property type="entry name" value="Hypothetical oxidoreductase yiak, domain 2"/>
    <property type="match status" value="1"/>
</dbReference>
<proteinExistence type="inferred from homology"/>
<dbReference type="KEGG" id="taz:TREAZ_3238"/>
<dbReference type="PANTHER" id="PTHR11091:SF0">
    <property type="entry name" value="MALATE DEHYDROGENASE"/>
    <property type="match status" value="1"/>
</dbReference>
<comment type="similarity">
    <text evidence="1">Belongs to the LDH2/MDH2 oxidoreductase family.</text>
</comment>
<dbReference type="Gene3D" id="1.10.1530.10">
    <property type="match status" value="1"/>
</dbReference>
<dbReference type="Proteomes" id="UP000009222">
    <property type="component" value="Chromosome"/>
</dbReference>
<dbReference type="InterPro" id="IPR003767">
    <property type="entry name" value="Malate/L-lactate_DH-like"/>
</dbReference>
<reference evidence="3 4" key="2">
    <citation type="journal article" date="2011" name="ISME J.">
        <title>RNA-seq reveals cooperative metabolic interactions between two termite-gut spirochete species in co-culture.</title>
        <authorList>
            <person name="Rosenthal A.Z."/>
            <person name="Matson E.G."/>
            <person name="Eldar A."/>
            <person name="Leadbetter J.R."/>
        </authorList>
    </citation>
    <scope>NUCLEOTIDE SEQUENCE [LARGE SCALE GENOMIC DNA]</scope>
    <source>
        <strain evidence="4">ATCC BAA-888 / DSM 13862 / ZAS-9</strain>
    </source>
</reference>
<dbReference type="OrthoDB" id="9769447at2"/>
<dbReference type="EMBL" id="CP001841">
    <property type="protein sequence ID" value="AEF83407.1"/>
    <property type="molecule type" value="Genomic_DNA"/>
</dbReference>
<dbReference type="InterPro" id="IPR043144">
    <property type="entry name" value="Mal/L-sulf/L-lact_DH-like_ah"/>
</dbReference>
<dbReference type="RefSeq" id="WP_015712324.1">
    <property type="nucleotide sequence ID" value="NC_015577.1"/>
</dbReference>
<evidence type="ECO:0000313" key="4">
    <source>
        <dbReference type="Proteomes" id="UP000009222"/>
    </source>
</evidence>